<keyword evidence="2" id="KW-0758">Storage protein</keyword>
<evidence type="ECO:0000256" key="2">
    <source>
        <dbReference type="ARBA" id="ARBA00022761"/>
    </source>
</evidence>
<organism evidence="6">
    <name type="scientific">Ratibida columnifera</name>
    <name type="common">Mexican hat</name>
    <name type="synonym">Ratibida columnaris</name>
    <dbReference type="NCBI Taxonomy" id="53728"/>
    <lineage>
        <taxon>Eukaryota</taxon>
        <taxon>Viridiplantae</taxon>
        <taxon>Streptophyta</taxon>
        <taxon>Embryophyta</taxon>
        <taxon>Tracheophyta</taxon>
        <taxon>Spermatophyta</taxon>
        <taxon>Magnoliopsida</taxon>
        <taxon>eudicotyledons</taxon>
        <taxon>Gunneridae</taxon>
        <taxon>Pentapetalae</taxon>
        <taxon>asterids</taxon>
        <taxon>campanulids</taxon>
        <taxon>Asterales</taxon>
        <taxon>Asteraceae</taxon>
        <taxon>Asteroideae</taxon>
        <taxon>Heliantheae alliance</taxon>
        <taxon>Heliantheae</taxon>
        <taxon>Ratibida</taxon>
    </lineage>
</organism>
<name>A0A5B8YNX2_RATCO</name>
<evidence type="ECO:0000256" key="1">
    <source>
        <dbReference type="ARBA" id="ARBA00008262"/>
    </source>
</evidence>
<dbReference type="EMBL" id="MK310276">
    <property type="protein sequence ID" value="QED39617.1"/>
    <property type="molecule type" value="mRNA"/>
</dbReference>
<feature type="domain" description="Bifunctional inhibitor/plant lipid transfer protein/seed storage helical" evidence="5">
    <location>
        <begin position="60"/>
        <end position="153"/>
    </location>
</feature>
<keyword evidence="3" id="KW-0708">Seed storage protein</keyword>
<dbReference type="InterPro" id="IPR016140">
    <property type="entry name" value="Bifunc_inhib/LTP/seed_store"/>
</dbReference>
<dbReference type="AlphaFoldDB" id="A0A5B8YNX2"/>
<evidence type="ECO:0000256" key="4">
    <source>
        <dbReference type="SAM" id="SignalP"/>
    </source>
</evidence>
<feature type="signal peptide" evidence="4">
    <location>
        <begin position="1"/>
        <end position="17"/>
    </location>
</feature>
<evidence type="ECO:0000259" key="5">
    <source>
        <dbReference type="SMART" id="SM00499"/>
    </source>
</evidence>
<dbReference type="InterPro" id="IPR000617">
    <property type="entry name" value="Napin/2SS/CON"/>
</dbReference>
<sequence length="155" mass="17363" precursor="true">MAKVVVVALAMAAMILAFDEVAGYTTTTTTTTEDNGSRIWVPGLGPVYEEDGLDNRRGSCQIQIQELSHCQMHLTSPSFDYRLRMAVENPKQQQHLDLCCNQLRQVGEECQCEAIKQLVGRQLQKKQGYGKQQVLEQIAKKAQMLSNQCNLQCSI</sequence>
<dbReference type="InterPro" id="IPR036312">
    <property type="entry name" value="Bifun_inhib/LTP/seed_sf"/>
</dbReference>
<gene>
    <name evidence="6" type="primary">PawL1a</name>
</gene>
<feature type="chain" id="PRO_5022974623" evidence="4">
    <location>
        <begin position="18"/>
        <end position="155"/>
    </location>
</feature>
<comment type="similarity">
    <text evidence="1">Belongs to the 2S seed storage albumins family.</text>
</comment>
<dbReference type="GO" id="GO:0045735">
    <property type="term" value="F:nutrient reservoir activity"/>
    <property type="evidence" value="ECO:0007669"/>
    <property type="project" value="UniProtKB-KW"/>
</dbReference>
<dbReference type="Gene3D" id="1.10.110.10">
    <property type="entry name" value="Plant lipid-transfer and hydrophobic proteins"/>
    <property type="match status" value="1"/>
</dbReference>
<dbReference type="CDD" id="cd00261">
    <property type="entry name" value="AAI_SS"/>
    <property type="match status" value="1"/>
</dbReference>
<dbReference type="PANTHER" id="PTHR35496:SF4">
    <property type="entry name" value="2S SULFUR-RICH SEED STORAGE PROTEIN 2-LIKE"/>
    <property type="match status" value="1"/>
</dbReference>
<evidence type="ECO:0000313" key="6">
    <source>
        <dbReference type="EMBL" id="QED39617.1"/>
    </source>
</evidence>
<evidence type="ECO:0000256" key="3">
    <source>
        <dbReference type="ARBA" id="ARBA00023129"/>
    </source>
</evidence>
<reference evidence="6" key="1">
    <citation type="journal article" date="2019" name="J. Nat. Prod.">
        <title>An Orbitide from Ratibida columnifera Seed Containing 16 Amino Acid Residues.</title>
        <authorList>
            <person name="Fisher M.F."/>
            <person name="Payne C.D."/>
            <person name="Rosengren K.J."/>
            <person name="Mylne J.S."/>
        </authorList>
    </citation>
    <scope>NUCLEOTIDE SEQUENCE</scope>
</reference>
<protein>
    <submittedName>
        <fullName evidence="6">PawS-like 1 albumin</fullName>
    </submittedName>
</protein>
<proteinExistence type="evidence at transcript level"/>
<accession>A0A5B8YNX2</accession>
<dbReference type="SUPFAM" id="SSF47699">
    <property type="entry name" value="Bifunctional inhibitor/lipid-transfer protein/seed storage 2S albumin"/>
    <property type="match status" value="1"/>
</dbReference>
<dbReference type="PANTHER" id="PTHR35496">
    <property type="entry name" value="2S SEED STORAGE PROTEIN 1-RELATED"/>
    <property type="match status" value="1"/>
</dbReference>
<keyword evidence="4" id="KW-0732">Signal</keyword>
<dbReference type="Pfam" id="PF00234">
    <property type="entry name" value="Tryp_alpha_amyl"/>
    <property type="match status" value="1"/>
</dbReference>
<dbReference type="SMART" id="SM00499">
    <property type="entry name" value="AAI"/>
    <property type="match status" value="1"/>
</dbReference>